<comment type="similarity">
    <text evidence="6">Belongs to the protein kinase superfamily. Ser/Thr protein kinase family. Aurora subfamily.</text>
</comment>
<evidence type="ECO:0000256" key="3">
    <source>
        <dbReference type="ARBA" id="ARBA00022741"/>
    </source>
</evidence>
<evidence type="ECO:0000259" key="8">
    <source>
        <dbReference type="PROSITE" id="PS50011"/>
    </source>
</evidence>
<dbReference type="Gene3D" id="1.10.510.10">
    <property type="entry name" value="Transferase(Phosphotransferase) domain 1"/>
    <property type="match status" value="1"/>
</dbReference>
<evidence type="ECO:0000256" key="2">
    <source>
        <dbReference type="ARBA" id="ARBA00022679"/>
    </source>
</evidence>
<feature type="compositionally biased region" description="Low complexity" evidence="7">
    <location>
        <begin position="110"/>
        <end position="122"/>
    </location>
</feature>
<feature type="region of interest" description="Disordered" evidence="7">
    <location>
        <begin position="1"/>
        <end position="143"/>
    </location>
</feature>
<dbReference type="CDD" id="cd14007">
    <property type="entry name" value="STKc_Aurora"/>
    <property type="match status" value="1"/>
</dbReference>
<dbReference type="GeneID" id="92209340"/>
<proteinExistence type="inferred from homology"/>
<evidence type="ECO:0000313" key="10">
    <source>
        <dbReference type="Proteomes" id="UP001497383"/>
    </source>
</evidence>
<accession>A0ABP0ZRU6</accession>
<dbReference type="EMBL" id="OZ022409">
    <property type="protein sequence ID" value="CAK9440044.1"/>
    <property type="molecule type" value="Genomic_DNA"/>
</dbReference>
<keyword evidence="1 6" id="KW-0723">Serine/threonine-protein kinase</keyword>
<evidence type="ECO:0000313" key="9">
    <source>
        <dbReference type="EMBL" id="CAK9440044.1"/>
    </source>
</evidence>
<comment type="catalytic activity">
    <reaction evidence="6">
        <text>L-seryl-[protein] + ATP = O-phospho-L-seryl-[protein] + ADP + H(+)</text>
        <dbReference type="Rhea" id="RHEA:17989"/>
        <dbReference type="Rhea" id="RHEA-COMP:9863"/>
        <dbReference type="Rhea" id="RHEA-COMP:11604"/>
        <dbReference type="ChEBI" id="CHEBI:15378"/>
        <dbReference type="ChEBI" id="CHEBI:29999"/>
        <dbReference type="ChEBI" id="CHEBI:30616"/>
        <dbReference type="ChEBI" id="CHEBI:83421"/>
        <dbReference type="ChEBI" id="CHEBI:456216"/>
        <dbReference type="EC" id="2.7.11.1"/>
    </reaction>
</comment>
<organism evidence="9 10">
    <name type="scientific">Lodderomyces beijingensis</name>
    <dbReference type="NCBI Taxonomy" id="1775926"/>
    <lineage>
        <taxon>Eukaryota</taxon>
        <taxon>Fungi</taxon>
        <taxon>Dikarya</taxon>
        <taxon>Ascomycota</taxon>
        <taxon>Saccharomycotina</taxon>
        <taxon>Pichiomycetes</taxon>
        <taxon>Debaryomycetaceae</taxon>
        <taxon>Candida/Lodderomyces clade</taxon>
        <taxon>Lodderomyces</taxon>
    </lineage>
</organism>
<dbReference type="PANTHER" id="PTHR24350">
    <property type="entry name" value="SERINE/THREONINE-PROTEIN KINASE IAL-RELATED"/>
    <property type="match status" value="1"/>
</dbReference>
<dbReference type="Pfam" id="PF00069">
    <property type="entry name" value="Pkinase"/>
    <property type="match status" value="1"/>
</dbReference>
<evidence type="ECO:0000256" key="7">
    <source>
        <dbReference type="SAM" id="MobiDB-lite"/>
    </source>
</evidence>
<keyword evidence="2 6" id="KW-0808">Transferase</keyword>
<dbReference type="SUPFAM" id="SSF56112">
    <property type="entry name" value="Protein kinase-like (PK-like)"/>
    <property type="match status" value="1"/>
</dbReference>
<dbReference type="SMART" id="SM00220">
    <property type="entry name" value="S_TKc"/>
    <property type="match status" value="1"/>
</dbReference>
<dbReference type="InterPro" id="IPR030616">
    <property type="entry name" value="Aur-like"/>
</dbReference>
<evidence type="ECO:0000256" key="6">
    <source>
        <dbReference type="RuleBase" id="RU367134"/>
    </source>
</evidence>
<keyword evidence="5 6" id="KW-0067">ATP-binding</keyword>
<evidence type="ECO:0000256" key="4">
    <source>
        <dbReference type="ARBA" id="ARBA00022777"/>
    </source>
</evidence>
<keyword evidence="3 6" id="KW-0547">Nucleotide-binding</keyword>
<feature type="domain" description="Protein kinase" evidence="8">
    <location>
        <begin position="180"/>
        <end position="450"/>
    </location>
</feature>
<gene>
    <name evidence="9" type="ORF">LODBEIA_P41440</name>
</gene>
<evidence type="ECO:0000256" key="5">
    <source>
        <dbReference type="ARBA" id="ARBA00022840"/>
    </source>
</evidence>
<dbReference type="PROSITE" id="PS50011">
    <property type="entry name" value="PROTEIN_KINASE_DOM"/>
    <property type="match status" value="1"/>
</dbReference>
<sequence length="462" mass="52635">MSSGSYINNPHRPQRKPLAKNDPAKFKIHKQSTSLQSLHTREGKDKENVDPQGGKKPSRRDKHLGSGTASTTPITPFRVLQTPVNQKPASHYRNHGMATPRATRGGELQSSTWSPSSSSSSSPFVEEPAPSNTPHAGHDHQLSTKSAAKLPPLQHPQTHRPPSLASALAPTTTPLNFHHFEIGRCLGKGKLGRVYCALYRPYNYLVALKVMSIAEIKQNQIERNFRREIEIQSVLSHANITRLYSWFHDEINVYLVLEYGEGGELYNHLQRCKRFTGLQASYYIYQIALALQYLHRRHIVHRDLKPENIMRCENDVVKLCDFGWSVYTKRKISSSSSTTTNGAASYSSRRLTFCGTIDYLPPEMIERKPHDHHVDIWALGVLCYEFLVGKPPFEEVDKNATYKRIAAVDLKFPLHHKHVEPDARDLIARLLRKKPEDRLSLGLVLKHPWIVKHMPQWPTRNN</sequence>
<name>A0ABP0ZRU6_9ASCO</name>
<keyword evidence="4 6" id="KW-0418">Kinase</keyword>
<protein>
    <recommendedName>
        <fullName evidence="6">Aurora kinase</fullName>
        <ecNumber evidence="6">2.7.11.1</ecNumber>
    </recommendedName>
</protein>
<evidence type="ECO:0000256" key="1">
    <source>
        <dbReference type="ARBA" id="ARBA00022527"/>
    </source>
</evidence>
<dbReference type="InterPro" id="IPR011009">
    <property type="entry name" value="Kinase-like_dom_sf"/>
</dbReference>
<dbReference type="RefSeq" id="XP_066831082.1">
    <property type="nucleotide sequence ID" value="XM_066974333.1"/>
</dbReference>
<dbReference type="InterPro" id="IPR000719">
    <property type="entry name" value="Prot_kinase_dom"/>
</dbReference>
<keyword evidence="10" id="KW-1185">Reference proteome</keyword>
<comment type="catalytic activity">
    <reaction evidence="6">
        <text>L-threonyl-[protein] + ATP = O-phospho-L-threonyl-[protein] + ADP + H(+)</text>
        <dbReference type="Rhea" id="RHEA:46608"/>
        <dbReference type="Rhea" id="RHEA-COMP:11060"/>
        <dbReference type="Rhea" id="RHEA-COMP:11605"/>
        <dbReference type="ChEBI" id="CHEBI:15378"/>
        <dbReference type="ChEBI" id="CHEBI:30013"/>
        <dbReference type="ChEBI" id="CHEBI:30616"/>
        <dbReference type="ChEBI" id="CHEBI:61977"/>
        <dbReference type="ChEBI" id="CHEBI:456216"/>
        <dbReference type="EC" id="2.7.11.1"/>
    </reaction>
</comment>
<reference evidence="9 10" key="1">
    <citation type="submission" date="2024-03" db="EMBL/GenBank/DDBJ databases">
        <authorList>
            <person name="Brejova B."/>
        </authorList>
    </citation>
    <scope>NUCLEOTIDE SEQUENCE [LARGE SCALE GENOMIC DNA]</scope>
    <source>
        <strain evidence="9 10">CBS 14171</strain>
    </source>
</reference>
<dbReference type="Proteomes" id="UP001497383">
    <property type="component" value="Chromosome 5"/>
</dbReference>
<feature type="compositionally biased region" description="Basic and acidic residues" evidence="7">
    <location>
        <begin position="39"/>
        <end position="49"/>
    </location>
</feature>
<dbReference type="EC" id="2.7.11.1" evidence="6"/>